<evidence type="ECO:0000259" key="9">
    <source>
        <dbReference type="Pfam" id="PF01571"/>
    </source>
</evidence>
<reference evidence="11 12" key="1">
    <citation type="journal article" date="2010" name="Nature">
        <title>Nitrite-driven anaerobic methane oxidation by oxygenic bacteria.</title>
        <authorList>
            <person name="Ettwig K.F."/>
            <person name="Butler M.K."/>
            <person name="Le Paslier D."/>
            <person name="Pelletier E."/>
            <person name="Mangenot S."/>
            <person name="Kuypers M.M.M."/>
            <person name="Schreiber F."/>
            <person name="Dutilh B.E."/>
            <person name="Zedelius J."/>
            <person name="de Beer D."/>
            <person name="Gloerich J."/>
            <person name="Wessels H.J.C.T."/>
            <person name="van Allen T."/>
            <person name="Luesken F."/>
            <person name="Wu M."/>
            <person name="van de Pas-Schoonen K.T."/>
            <person name="Op den Camp H.J.M."/>
            <person name="Janssen-Megens E.M."/>
            <person name="Francoijs K-J."/>
            <person name="Stunnenberg H."/>
            <person name="Weissenbach J."/>
            <person name="Jetten M.S.M."/>
            <person name="Strous M."/>
        </authorList>
    </citation>
    <scope>NUCLEOTIDE SEQUENCE [LARGE SCALE GENOMIC DNA]</scope>
</reference>
<name>D5MLA8_METO1</name>
<dbReference type="PIRSF" id="PIRSF006487">
    <property type="entry name" value="GcvT"/>
    <property type="match status" value="1"/>
</dbReference>
<sequence length="370" mass="40341">MSGATEPLKRTPLFEMHRCLGARMVAFGGWEMPVQYAGILEEHRAVRERAGLFDVSHMGEIEITGPGALDAIQRLTPNDASRLSVGEVQYSALTTPEGTFVDDITVYKFADDRYGVTVNAANIEKDYAWIREHVPSGVEVRNASDDRALLAIQGPRAQEILGKLTSVELGTLRYFRFVEGQAIGIDCCISRTGYTGEDGFEVYIPPQHTVTLWNALLEAGTPVGLQPCGLGARDTLRLEAKMALYGQDIDDRHTVLEADLGWIVKLEKGEFIGREALARQKAAGISRKLVGFEMCGRGIARPHYAIVNGSQPIGEVTSGGPSPSLGKNIGLGYVAVQHAAIGTEFDIVIRGQPVAARVVRTPFYKRQRDS</sequence>
<accession>D5MLA8</accession>
<dbReference type="PANTHER" id="PTHR43757">
    <property type="entry name" value="AMINOMETHYLTRANSFERASE"/>
    <property type="match status" value="1"/>
</dbReference>
<evidence type="ECO:0000256" key="5">
    <source>
        <dbReference type="ARBA" id="ARBA00031395"/>
    </source>
</evidence>
<evidence type="ECO:0000313" key="11">
    <source>
        <dbReference type="EMBL" id="CBE67774.1"/>
    </source>
</evidence>
<keyword evidence="11" id="KW-0489">Methyltransferase</keyword>
<dbReference type="InterPro" id="IPR006223">
    <property type="entry name" value="GcvT"/>
</dbReference>
<dbReference type="PATRIC" id="fig|671143.5.peg.612"/>
<dbReference type="NCBIfam" id="TIGR00528">
    <property type="entry name" value="gcvT"/>
    <property type="match status" value="1"/>
</dbReference>
<dbReference type="InterPro" id="IPR029043">
    <property type="entry name" value="GcvT/YgfZ_C"/>
</dbReference>
<dbReference type="KEGG" id="mox:DAMO_0704"/>
<dbReference type="Proteomes" id="UP000006898">
    <property type="component" value="Chromosome"/>
</dbReference>
<dbReference type="FunFam" id="3.30.70.1400:FF:000001">
    <property type="entry name" value="Aminomethyltransferase"/>
    <property type="match status" value="1"/>
</dbReference>
<dbReference type="Pfam" id="PF08669">
    <property type="entry name" value="GCV_T_C"/>
    <property type="match status" value="1"/>
</dbReference>
<evidence type="ECO:0000256" key="1">
    <source>
        <dbReference type="ARBA" id="ARBA00008609"/>
    </source>
</evidence>
<dbReference type="GO" id="GO:0005960">
    <property type="term" value="C:glycine cleavage complex"/>
    <property type="evidence" value="ECO:0007669"/>
    <property type="project" value="InterPro"/>
</dbReference>
<dbReference type="GO" id="GO:0008483">
    <property type="term" value="F:transaminase activity"/>
    <property type="evidence" value="ECO:0007669"/>
    <property type="project" value="UniProtKB-KW"/>
</dbReference>
<dbReference type="HOGENOM" id="CLU_007884_10_2_0"/>
<evidence type="ECO:0000313" key="12">
    <source>
        <dbReference type="Proteomes" id="UP000006898"/>
    </source>
</evidence>
<dbReference type="GO" id="GO:0008168">
    <property type="term" value="F:methyltransferase activity"/>
    <property type="evidence" value="ECO:0007669"/>
    <property type="project" value="UniProtKB-KW"/>
</dbReference>
<feature type="domain" description="Aminomethyltransferase C-terminal" evidence="10">
    <location>
        <begin position="287"/>
        <end position="365"/>
    </location>
</feature>
<evidence type="ECO:0000256" key="7">
    <source>
        <dbReference type="HAMAP-Rule" id="MF_00259"/>
    </source>
</evidence>
<comment type="similarity">
    <text evidence="1 7">Belongs to the GcvT family.</text>
</comment>
<comment type="function">
    <text evidence="7">The glycine cleavage system catalyzes the degradation of glycine.</text>
</comment>
<dbReference type="InterPro" id="IPR006222">
    <property type="entry name" value="GCVT_N"/>
</dbReference>
<dbReference type="PANTHER" id="PTHR43757:SF2">
    <property type="entry name" value="AMINOMETHYLTRANSFERASE, MITOCHONDRIAL"/>
    <property type="match status" value="1"/>
</dbReference>
<evidence type="ECO:0000256" key="8">
    <source>
        <dbReference type="PIRSR" id="PIRSR006487-1"/>
    </source>
</evidence>
<dbReference type="Gene3D" id="3.30.70.1400">
    <property type="entry name" value="Aminomethyltransferase beta-barrel domains"/>
    <property type="match status" value="1"/>
</dbReference>
<dbReference type="NCBIfam" id="NF001567">
    <property type="entry name" value="PRK00389.1"/>
    <property type="match status" value="1"/>
</dbReference>
<proteinExistence type="inferred from homology"/>
<dbReference type="Gene3D" id="3.30.1360.120">
    <property type="entry name" value="Probable tRNA modification gtpase trme, domain 1"/>
    <property type="match status" value="1"/>
</dbReference>
<dbReference type="Pfam" id="PF01571">
    <property type="entry name" value="GCV_T"/>
    <property type="match status" value="1"/>
</dbReference>
<dbReference type="GO" id="GO:0019464">
    <property type="term" value="P:glycine decarboxylation via glycine cleavage system"/>
    <property type="evidence" value="ECO:0007669"/>
    <property type="project" value="UniProtKB-UniRule"/>
</dbReference>
<dbReference type="SUPFAM" id="SSF101790">
    <property type="entry name" value="Aminomethyltransferase beta-barrel domain"/>
    <property type="match status" value="1"/>
</dbReference>
<protein>
    <recommendedName>
        <fullName evidence="2 7">Aminomethyltransferase</fullName>
        <ecNumber evidence="2 7">2.1.2.10</ecNumber>
    </recommendedName>
    <alternativeName>
        <fullName evidence="5 7">Glycine cleavage system T protein</fullName>
    </alternativeName>
</protein>
<dbReference type="AlphaFoldDB" id="D5MLA8"/>
<keyword evidence="3 7" id="KW-0032">Aminotransferase</keyword>
<evidence type="ECO:0000256" key="6">
    <source>
        <dbReference type="ARBA" id="ARBA00047665"/>
    </source>
</evidence>
<gene>
    <name evidence="7 11" type="primary">gcvT</name>
    <name evidence="11" type="ORF">DAMO_0704</name>
</gene>
<comment type="catalytic activity">
    <reaction evidence="6 7">
        <text>N(6)-[(R)-S(8)-aminomethyldihydrolipoyl]-L-lysyl-[protein] + (6S)-5,6,7,8-tetrahydrofolate = N(6)-[(R)-dihydrolipoyl]-L-lysyl-[protein] + (6R)-5,10-methylene-5,6,7,8-tetrahydrofolate + NH4(+)</text>
        <dbReference type="Rhea" id="RHEA:16945"/>
        <dbReference type="Rhea" id="RHEA-COMP:10475"/>
        <dbReference type="Rhea" id="RHEA-COMP:10492"/>
        <dbReference type="ChEBI" id="CHEBI:15636"/>
        <dbReference type="ChEBI" id="CHEBI:28938"/>
        <dbReference type="ChEBI" id="CHEBI:57453"/>
        <dbReference type="ChEBI" id="CHEBI:83100"/>
        <dbReference type="ChEBI" id="CHEBI:83143"/>
        <dbReference type="EC" id="2.1.2.10"/>
    </reaction>
</comment>
<dbReference type="Gene3D" id="4.10.1250.10">
    <property type="entry name" value="Aminomethyltransferase fragment"/>
    <property type="match status" value="1"/>
</dbReference>
<dbReference type="eggNOG" id="COG0404">
    <property type="taxonomic scope" value="Bacteria"/>
</dbReference>
<dbReference type="InterPro" id="IPR027266">
    <property type="entry name" value="TrmE/GcvT-like"/>
</dbReference>
<keyword evidence="4 7" id="KW-0808">Transferase</keyword>
<dbReference type="GO" id="GO:0005829">
    <property type="term" value="C:cytosol"/>
    <property type="evidence" value="ECO:0007669"/>
    <property type="project" value="TreeGrafter"/>
</dbReference>
<feature type="domain" description="GCVT N-terminal" evidence="9">
    <location>
        <begin position="13"/>
        <end position="268"/>
    </location>
</feature>
<evidence type="ECO:0000259" key="10">
    <source>
        <dbReference type="Pfam" id="PF08669"/>
    </source>
</evidence>
<dbReference type="EMBL" id="FP565575">
    <property type="protein sequence ID" value="CBE67774.1"/>
    <property type="molecule type" value="Genomic_DNA"/>
</dbReference>
<dbReference type="InterPro" id="IPR013977">
    <property type="entry name" value="GcvT_C"/>
</dbReference>
<organism evidence="11 12">
    <name type="scientific">Methylomirabilis oxygeniifera</name>
    <dbReference type="NCBI Taxonomy" id="671143"/>
    <lineage>
        <taxon>Bacteria</taxon>
        <taxon>Candidatus Methylomirabilota</taxon>
        <taxon>Candidatus Methylomirabilia</taxon>
        <taxon>Candidatus Methylomirabilales</taxon>
        <taxon>Candidatus Methylomirabilaceae</taxon>
        <taxon>Candidatus Methylomirabilis</taxon>
    </lineage>
</organism>
<comment type="subunit">
    <text evidence="7">The glycine cleavage system is composed of four proteins: P, T, L and H.</text>
</comment>
<feature type="binding site" evidence="8">
    <location>
        <position position="201"/>
    </location>
    <ligand>
        <name>substrate</name>
    </ligand>
</feature>
<dbReference type="GO" id="GO:0032259">
    <property type="term" value="P:methylation"/>
    <property type="evidence" value="ECO:0007669"/>
    <property type="project" value="UniProtKB-KW"/>
</dbReference>
<dbReference type="EC" id="2.1.2.10" evidence="2 7"/>
<dbReference type="GO" id="GO:0004047">
    <property type="term" value="F:aminomethyltransferase activity"/>
    <property type="evidence" value="ECO:0007669"/>
    <property type="project" value="UniProtKB-UniRule"/>
</dbReference>
<dbReference type="InterPro" id="IPR022903">
    <property type="entry name" value="GcvT_bac"/>
</dbReference>
<evidence type="ECO:0000256" key="4">
    <source>
        <dbReference type="ARBA" id="ARBA00022679"/>
    </source>
</evidence>
<dbReference type="STRING" id="671143.DAMO_0704"/>
<dbReference type="InterPro" id="IPR028896">
    <property type="entry name" value="GcvT/YgfZ/DmdA"/>
</dbReference>
<dbReference type="Gene3D" id="2.40.30.110">
    <property type="entry name" value="Aminomethyltransferase beta-barrel domains"/>
    <property type="match status" value="1"/>
</dbReference>
<evidence type="ECO:0000256" key="3">
    <source>
        <dbReference type="ARBA" id="ARBA00022576"/>
    </source>
</evidence>
<dbReference type="SUPFAM" id="SSF103025">
    <property type="entry name" value="Folate-binding domain"/>
    <property type="match status" value="1"/>
</dbReference>
<evidence type="ECO:0000256" key="2">
    <source>
        <dbReference type="ARBA" id="ARBA00012616"/>
    </source>
</evidence>
<dbReference type="HAMAP" id="MF_00259">
    <property type="entry name" value="GcvT"/>
    <property type="match status" value="1"/>
</dbReference>
<dbReference type="FunFam" id="2.40.30.110:FF:000003">
    <property type="entry name" value="Aminomethyltransferase"/>
    <property type="match status" value="1"/>
</dbReference>